<feature type="compositionally biased region" description="Acidic residues" evidence="1">
    <location>
        <begin position="267"/>
        <end position="281"/>
    </location>
</feature>
<feature type="compositionally biased region" description="Polar residues" evidence="1">
    <location>
        <begin position="848"/>
        <end position="858"/>
    </location>
</feature>
<feature type="compositionally biased region" description="Acidic residues" evidence="1">
    <location>
        <begin position="769"/>
        <end position="792"/>
    </location>
</feature>
<feature type="compositionally biased region" description="Acidic residues" evidence="1">
    <location>
        <begin position="323"/>
        <end position="334"/>
    </location>
</feature>
<dbReference type="InterPro" id="IPR018564">
    <property type="entry name" value="Repl_chkpnt_MRC1_dom"/>
</dbReference>
<feature type="compositionally biased region" description="Basic and acidic residues" evidence="1">
    <location>
        <begin position="579"/>
        <end position="595"/>
    </location>
</feature>
<dbReference type="EMBL" id="CAUYUE010000011">
    <property type="protein sequence ID" value="CAK0784751.1"/>
    <property type="molecule type" value="Genomic_DNA"/>
</dbReference>
<evidence type="ECO:0000313" key="4">
    <source>
        <dbReference type="Proteomes" id="UP001314263"/>
    </source>
</evidence>
<feature type="region of interest" description="Disordered" evidence="1">
    <location>
        <begin position="550"/>
        <end position="713"/>
    </location>
</feature>
<protein>
    <recommendedName>
        <fullName evidence="2">DNA replication checkpoint mediator MRC1 domain-containing protein</fullName>
    </recommendedName>
</protein>
<dbReference type="Proteomes" id="UP001314263">
    <property type="component" value="Unassembled WGS sequence"/>
</dbReference>
<feature type="domain" description="DNA replication checkpoint mediator MRC1" evidence="2">
    <location>
        <begin position="660"/>
        <end position="763"/>
    </location>
</feature>
<feature type="compositionally biased region" description="Basic and acidic residues" evidence="1">
    <location>
        <begin position="693"/>
        <end position="713"/>
    </location>
</feature>
<dbReference type="AlphaFoldDB" id="A0AAV1ID74"/>
<dbReference type="PANTHER" id="PTHR36005">
    <property type="entry name" value="DNA LIGASE-LIKE PROTEIN"/>
    <property type="match status" value="1"/>
</dbReference>
<feature type="compositionally biased region" description="Polar residues" evidence="1">
    <location>
        <begin position="66"/>
        <end position="75"/>
    </location>
</feature>
<dbReference type="PANTHER" id="PTHR36005:SF1">
    <property type="entry name" value="DNA LIGASE-LIKE PROTEIN"/>
    <property type="match status" value="1"/>
</dbReference>
<feature type="compositionally biased region" description="Basic and acidic residues" evidence="1">
    <location>
        <begin position="747"/>
        <end position="761"/>
    </location>
</feature>
<feature type="compositionally biased region" description="Acidic residues" evidence="1">
    <location>
        <begin position="683"/>
        <end position="692"/>
    </location>
</feature>
<feature type="compositionally biased region" description="Basic and acidic residues" evidence="1">
    <location>
        <begin position="169"/>
        <end position="195"/>
    </location>
</feature>
<feature type="compositionally biased region" description="Acidic residues" evidence="1">
    <location>
        <begin position="623"/>
        <end position="638"/>
    </location>
</feature>
<accession>A0AAV1ID74</accession>
<feature type="compositionally biased region" description="Basic and acidic residues" evidence="1">
    <location>
        <begin position="282"/>
        <end position="302"/>
    </location>
</feature>
<feature type="compositionally biased region" description="Low complexity" evidence="1">
    <location>
        <begin position="93"/>
        <end position="139"/>
    </location>
</feature>
<feature type="compositionally biased region" description="Polar residues" evidence="1">
    <location>
        <begin position="911"/>
        <end position="922"/>
    </location>
</feature>
<feature type="compositionally biased region" description="Basic residues" evidence="1">
    <location>
        <begin position="196"/>
        <end position="210"/>
    </location>
</feature>
<name>A0AAV1ID74_9CHLO</name>
<feature type="region of interest" description="Disordered" evidence="1">
    <location>
        <begin position="473"/>
        <end position="505"/>
    </location>
</feature>
<feature type="region of interest" description="Disordered" evidence="1">
    <location>
        <begin position="745"/>
        <end position="832"/>
    </location>
</feature>
<feature type="region of interest" description="Disordered" evidence="1">
    <location>
        <begin position="911"/>
        <end position="937"/>
    </location>
</feature>
<dbReference type="Pfam" id="PF09444">
    <property type="entry name" value="MRC1"/>
    <property type="match status" value="1"/>
</dbReference>
<organism evidence="3 4">
    <name type="scientific">Coccomyxa viridis</name>
    <dbReference type="NCBI Taxonomy" id="1274662"/>
    <lineage>
        <taxon>Eukaryota</taxon>
        <taxon>Viridiplantae</taxon>
        <taxon>Chlorophyta</taxon>
        <taxon>core chlorophytes</taxon>
        <taxon>Trebouxiophyceae</taxon>
        <taxon>Trebouxiophyceae incertae sedis</taxon>
        <taxon>Coccomyxaceae</taxon>
        <taxon>Coccomyxa</taxon>
    </lineage>
</organism>
<evidence type="ECO:0000259" key="2">
    <source>
        <dbReference type="Pfam" id="PF09444"/>
    </source>
</evidence>
<feature type="region of interest" description="Disordered" evidence="1">
    <location>
        <begin position="988"/>
        <end position="1012"/>
    </location>
</feature>
<feature type="compositionally biased region" description="Acidic residues" evidence="1">
    <location>
        <begin position="596"/>
        <end position="613"/>
    </location>
</feature>
<feature type="region of interest" description="Disordered" evidence="1">
    <location>
        <begin position="391"/>
        <end position="427"/>
    </location>
</feature>
<feature type="region of interest" description="Disordered" evidence="1">
    <location>
        <begin position="844"/>
        <end position="872"/>
    </location>
</feature>
<proteinExistence type="predicted"/>
<comment type="caution">
    <text evidence="3">The sequence shown here is derived from an EMBL/GenBank/DDBJ whole genome shotgun (WGS) entry which is preliminary data.</text>
</comment>
<feature type="compositionally biased region" description="Basic residues" evidence="1">
    <location>
        <begin position="234"/>
        <end position="248"/>
    </location>
</feature>
<gene>
    <name evidence="3" type="ORF">CVIRNUC_007955</name>
</gene>
<feature type="region of interest" description="Disordered" evidence="1">
    <location>
        <begin position="1"/>
        <end position="35"/>
    </location>
</feature>
<evidence type="ECO:0000313" key="3">
    <source>
        <dbReference type="EMBL" id="CAK0784751.1"/>
    </source>
</evidence>
<feature type="compositionally biased region" description="Polar residues" evidence="1">
    <location>
        <begin position="475"/>
        <end position="496"/>
    </location>
</feature>
<evidence type="ECO:0000256" key="1">
    <source>
        <dbReference type="SAM" id="MobiDB-lite"/>
    </source>
</evidence>
<feature type="compositionally biased region" description="Basic and acidic residues" evidence="1">
    <location>
        <begin position="335"/>
        <end position="358"/>
    </location>
</feature>
<sequence length="1012" mass="107187">MVTTDEMEHTNDEVDIDAVLEQTSQQTHTRKLGRLKRARRVSAELVEAADSDQLDASLCQAGSGAQLGTQGSPAASQPDIKVCVDDDSTQMQDSPSPAKPAASGSGLSASRRQSASQDLASPQAAPSGGAPSGCSAPSGRCDVSQGSAHGDAGATSTHDTEVTAAANARKKEASLLADSKVDSPGEAGDREGAEARRRKKKRMAKKRQKAKGLVTEDEPSTHQDAGDENASPGKAKKKRGKGKKAKKRQASEEPSAQQDPSVPEDGSAGDDYWDEEDELEEYIMKRDLGQIREHSAANDRSDSSGAESGAERGSDEEGSARSDDDEDEDEDEAALDPKHLAAETQRVLREAARSDRLGKTQGPPKIEPLSDVLAKILQRKEAVVQRAAQEGTRAAVALQQQQPPKSPFASTDPKALPNADGENDGDVLLVESDDEGLDATAADLAARRAFAMQHDSLFGLDSQSQHFMSMPVLSQKEQSAKASRLSQGGTHQQAQDASAAGPASSNAAEAGTASVADAAVVMDAAAVAINQALDSEPPELCLQLDSTTQPELMPLQDPTPMEEAAAAAAAGEKEEEDFSEARQHSGDGRGVGKEGEAEDENSGEDSEEDEEEYMSSSGSDSSSSDDEGSGSEAAEQEPDSAAKRLALEEARAMLADKPRKKKRKNAWLEDEAELSEDGGHSDDESDDDDDAAEREQLLADLIGTEREGKRDEKMRASLHAAWLEQQDSARVEALLHGVKNGFRRKRSALDDEGGTHYEAAMRRAALMNTDDEESDGEAESEDASSDSEPEEDLQAKIDACSDDEAKEELREAQLRKMMEDSQKEEAKTLTLLDDESRAVLGLLRQAESEPQQPLPRTTPSHRHRAPLASDLTNRLSKSSFLGRTSGTASALLAKSSSNFGNAKSFIFGSENRSNQGATANGSQAQDGEDAGAAAGKEAPTSFAGLHLSAGRASLGRARALGSGLLNILHTKEGKRKDMLGLLAAEVDGSATSSQASGHVKAIMQSKKRAVRR</sequence>
<feature type="region of interest" description="Disordered" evidence="1">
    <location>
        <begin position="63"/>
        <end position="367"/>
    </location>
</feature>
<feature type="compositionally biased region" description="Basic and acidic residues" evidence="1">
    <location>
        <begin position="640"/>
        <end position="657"/>
    </location>
</feature>
<keyword evidence="4" id="KW-1185">Reference proteome</keyword>
<feature type="compositionally biased region" description="Basic and acidic residues" evidence="1">
    <location>
        <begin position="1"/>
        <end position="12"/>
    </location>
</feature>
<feature type="compositionally biased region" description="Basic and acidic residues" evidence="1">
    <location>
        <begin position="807"/>
        <end position="827"/>
    </location>
</feature>
<feature type="compositionally biased region" description="Basic and acidic residues" evidence="1">
    <location>
        <begin position="309"/>
        <end position="322"/>
    </location>
</feature>
<reference evidence="3 4" key="1">
    <citation type="submission" date="2023-10" db="EMBL/GenBank/DDBJ databases">
        <authorList>
            <person name="Maclean D."/>
            <person name="Macfadyen A."/>
        </authorList>
    </citation>
    <scope>NUCLEOTIDE SEQUENCE [LARGE SCALE GENOMIC DNA]</scope>
</reference>